<name>A0AAD4R1Q4_9BILA</name>
<accession>A0AAD4R1Q4</accession>
<evidence type="ECO:0000313" key="3">
    <source>
        <dbReference type="Proteomes" id="UP001201812"/>
    </source>
</evidence>
<sequence length="398" mass="44912">MSKVVPSQSIKRPGCAIAGASGSGAKKRSRKPVEISEDVWLEALKHLSGTKWSKMRLVTRQLNGVVNRNVSRLPMAKIDYAAMVLKERNKIGPKLIVADSVVSPNAPWFKNGGIALDVPADIQLNKAIISLVLKNNFCVDFCVLGPAQAEELTPFEKAQPWFSGRQFKAEVIFYAEFGPHRNQTSLASMAFFLKLLYDPLTYVKDISMYGLDKKLKEILFADEEKRYIHCESFTLQMTRDDSVEDLCKSVTWLDQNVQADIVQFPRGPEYDNDEICDTVSNYLLSSSWTSASQVVKLGEVGEVKRFFEILLEKFPTVAVQSIFPTVVFSGISFLQSLFWPLAVIEFNNQHFGKWIETLEDPEDQSDDSKNKQTYTISNGQNRMRIDLTRTSYSACSIQ</sequence>
<feature type="compositionally biased region" description="Polar residues" evidence="1">
    <location>
        <begin position="1"/>
        <end position="10"/>
    </location>
</feature>
<evidence type="ECO:0000256" key="1">
    <source>
        <dbReference type="SAM" id="MobiDB-lite"/>
    </source>
</evidence>
<keyword evidence="3" id="KW-1185">Reference proteome</keyword>
<dbReference type="AlphaFoldDB" id="A0AAD4R1Q4"/>
<dbReference type="Proteomes" id="UP001201812">
    <property type="component" value="Unassembled WGS sequence"/>
</dbReference>
<gene>
    <name evidence="2" type="ORF">DdX_14659</name>
</gene>
<organism evidence="2 3">
    <name type="scientific">Ditylenchus destructor</name>
    <dbReference type="NCBI Taxonomy" id="166010"/>
    <lineage>
        <taxon>Eukaryota</taxon>
        <taxon>Metazoa</taxon>
        <taxon>Ecdysozoa</taxon>
        <taxon>Nematoda</taxon>
        <taxon>Chromadorea</taxon>
        <taxon>Rhabditida</taxon>
        <taxon>Tylenchina</taxon>
        <taxon>Tylenchomorpha</taxon>
        <taxon>Sphaerularioidea</taxon>
        <taxon>Anguinidae</taxon>
        <taxon>Anguininae</taxon>
        <taxon>Ditylenchus</taxon>
    </lineage>
</organism>
<dbReference type="EMBL" id="JAKKPZ010000076">
    <property type="protein sequence ID" value="KAI1703823.1"/>
    <property type="molecule type" value="Genomic_DNA"/>
</dbReference>
<reference evidence="2" key="1">
    <citation type="submission" date="2022-01" db="EMBL/GenBank/DDBJ databases">
        <title>Genome Sequence Resource for Two Populations of Ditylenchus destructor, the Migratory Endoparasitic Phytonematode.</title>
        <authorList>
            <person name="Zhang H."/>
            <person name="Lin R."/>
            <person name="Xie B."/>
        </authorList>
    </citation>
    <scope>NUCLEOTIDE SEQUENCE</scope>
    <source>
        <strain evidence="2">BazhouSP</strain>
    </source>
</reference>
<protein>
    <submittedName>
        <fullName evidence="2">Uncharacterized protein</fullName>
    </submittedName>
</protein>
<evidence type="ECO:0000313" key="2">
    <source>
        <dbReference type="EMBL" id="KAI1703823.1"/>
    </source>
</evidence>
<feature type="region of interest" description="Disordered" evidence="1">
    <location>
        <begin position="1"/>
        <end position="29"/>
    </location>
</feature>
<comment type="caution">
    <text evidence="2">The sequence shown here is derived from an EMBL/GenBank/DDBJ whole genome shotgun (WGS) entry which is preliminary data.</text>
</comment>
<proteinExistence type="predicted"/>